<name>D5RAG5_FUSN2</name>
<dbReference type="Gene3D" id="1.10.260.40">
    <property type="entry name" value="lambda repressor-like DNA-binding domains"/>
    <property type="match status" value="1"/>
</dbReference>
<dbReference type="InterPro" id="IPR001387">
    <property type="entry name" value="Cro/C1-type_HTH"/>
</dbReference>
<dbReference type="CDD" id="cd02209">
    <property type="entry name" value="cupin_XRE_C"/>
    <property type="match status" value="1"/>
</dbReference>
<comment type="caution">
    <text evidence="3">The sequence shown here is derived from an EMBL/GenBank/DDBJ whole genome shotgun (WGS) entry which is preliminary data.</text>
</comment>
<dbReference type="Gene3D" id="2.60.120.10">
    <property type="entry name" value="Jelly Rolls"/>
    <property type="match status" value="1"/>
</dbReference>
<reference evidence="3 4" key="1">
    <citation type="submission" date="2010-04" db="EMBL/GenBank/DDBJ databases">
        <authorList>
            <person name="Qin X."/>
            <person name="Bachman B."/>
            <person name="Battles P."/>
            <person name="Bell A."/>
            <person name="Bess C."/>
            <person name="Bickham C."/>
            <person name="Chaboub L."/>
            <person name="Chen D."/>
            <person name="Coyle M."/>
            <person name="Deiros D.R."/>
            <person name="Dinh H."/>
            <person name="Forbes L."/>
            <person name="Fowler G."/>
            <person name="Francisco L."/>
            <person name="Fu Q."/>
            <person name="Gubbala S."/>
            <person name="Hale W."/>
            <person name="Han Y."/>
            <person name="Hemphill L."/>
            <person name="Highlander S.K."/>
            <person name="Hirani K."/>
            <person name="Hogues M."/>
            <person name="Jackson L."/>
            <person name="Jakkamsetti A."/>
            <person name="Javaid M."/>
            <person name="Jiang H."/>
            <person name="Korchina V."/>
            <person name="Kovar C."/>
            <person name="Lara F."/>
            <person name="Lee S."/>
            <person name="Mata R."/>
            <person name="Mathew T."/>
            <person name="Moen C."/>
            <person name="Morales K."/>
            <person name="Munidasa M."/>
            <person name="Nazareth L."/>
            <person name="Ngo R."/>
            <person name="Nguyen L."/>
            <person name="Okwuonu G."/>
            <person name="Ongeri F."/>
            <person name="Patil S."/>
            <person name="Petrosino J."/>
            <person name="Pham C."/>
            <person name="Pham P."/>
            <person name="Pu L.-L."/>
            <person name="Puazo M."/>
            <person name="Raj R."/>
            <person name="Reid J."/>
            <person name="Rouhana J."/>
            <person name="Saada N."/>
            <person name="Shang Y."/>
            <person name="Simmons D."/>
            <person name="Thornton R."/>
            <person name="Warren J."/>
            <person name="Weissenberger G."/>
            <person name="Zhang J."/>
            <person name="Zhang L."/>
            <person name="Zhou C."/>
            <person name="Zhu D."/>
            <person name="Muzny D."/>
            <person name="Worley K."/>
            <person name="Gibbs R."/>
        </authorList>
    </citation>
    <scope>NUCLEOTIDE SEQUENCE [LARGE SCALE GENOMIC DNA]</scope>
    <source>
        <strain evidence="4">ATCC 23726 / VPI 4351</strain>
    </source>
</reference>
<dbReference type="Pfam" id="PF07883">
    <property type="entry name" value="Cupin_2"/>
    <property type="match status" value="1"/>
</dbReference>
<dbReference type="EMBL" id="ADVK01000010">
    <property type="protein sequence ID" value="EFG96058.1"/>
    <property type="molecule type" value="Genomic_DNA"/>
</dbReference>
<dbReference type="GO" id="GO:0003677">
    <property type="term" value="F:DNA binding"/>
    <property type="evidence" value="ECO:0007669"/>
    <property type="project" value="UniProtKB-KW"/>
</dbReference>
<dbReference type="AlphaFoldDB" id="D5RAG5"/>
<dbReference type="InterPro" id="IPR011051">
    <property type="entry name" value="RmlC_Cupin_sf"/>
</dbReference>
<gene>
    <name evidence="3" type="ORF">HMPREF0397_0200</name>
</gene>
<dbReference type="CDD" id="cd00093">
    <property type="entry name" value="HTH_XRE"/>
    <property type="match status" value="1"/>
</dbReference>
<dbReference type="Pfam" id="PF01381">
    <property type="entry name" value="HTH_3"/>
    <property type="match status" value="1"/>
</dbReference>
<dbReference type="PANTHER" id="PTHR46797">
    <property type="entry name" value="HTH-TYPE TRANSCRIPTIONAL REGULATOR"/>
    <property type="match status" value="1"/>
</dbReference>
<dbReference type="GO" id="GO:0003700">
    <property type="term" value="F:DNA-binding transcription factor activity"/>
    <property type="evidence" value="ECO:0007669"/>
    <property type="project" value="TreeGrafter"/>
</dbReference>
<dbReference type="SUPFAM" id="SSF47413">
    <property type="entry name" value="lambda repressor-like DNA-binding domains"/>
    <property type="match status" value="1"/>
</dbReference>
<sequence>MKKDKIVYNKKELLRKDNIKMNKEINVGITIKNIRKSKKLLLKDVALKCGISSSMLSQIEKGNANPSLNTIKSIAQVLEVPLFKFFMDLEKEKYEFHLLKKDDRKIISTEYVTYELLSPDVETNIECMQMTLIGKNAETSVKPMAHKGEEIAVLLNGKVKLTIGKFSIVLSSGDSIHIPSMTPHKWTNLHTEKSVVIFSVSPPEF</sequence>
<organism evidence="3 4">
    <name type="scientific">Fusobacterium nucleatum subsp. nucleatum (strain ATCC 23726 / VPI 4351)</name>
    <dbReference type="NCBI Taxonomy" id="525283"/>
    <lineage>
        <taxon>Bacteria</taxon>
        <taxon>Fusobacteriati</taxon>
        <taxon>Fusobacteriota</taxon>
        <taxon>Fusobacteriia</taxon>
        <taxon>Fusobacteriales</taxon>
        <taxon>Fusobacteriaceae</taxon>
        <taxon>Fusobacterium</taxon>
    </lineage>
</organism>
<evidence type="ECO:0000259" key="2">
    <source>
        <dbReference type="PROSITE" id="PS50943"/>
    </source>
</evidence>
<protein>
    <submittedName>
        <fullName evidence="3">DNA-binding helix-turn-helix protein</fullName>
    </submittedName>
</protein>
<dbReference type="SUPFAM" id="SSF51182">
    <property type="entry name" value="RmlC-like cupins"/>
    <property type="match status" value="1"/>
</dbReference>
<dbReference type="InterPro" id="IPR014710">
    <property type="entry name" value="RmlC-like_jellyroll"/>
</dbReference>
<dbReference type="Proteomes" id="UP000003643">
    <property type="component" value="Unassembled WGS sequence"/>
</dbReference>
<dbReference type="InterPro" id="IPR050807">
    <property type="entry name" value="TransReg_Diox_bact_type"/>
</dbReference>
<dbReference type="GO" id="GO:0005829">
    <property type="term" value="C:cytosol"/>
    <property type="evidence" value="ECO:0007669"/>
    <property type="project" value="TreeGrafter"/>
</dbReference>
<proteinExistence type="predicted"/>
<accession>D5RAG5</accession>
<dbReference type="PROSITE" id="PS50943">
    <property type="entry name" value="HTH_CROC1"/>
    <property type="match status" value="1"/>
</dbReference>
<dbReference type="SMART" id="SM00530">
    <property type="entry name" value="HTH_XRE"/>
    <property type="match status" value="1"/>
</dbReference>
<evidence type="ECO:0000313" key="4">
    <source>
        <dbReference type="Proteomes" id="UP000003643"/>
    </source>
</evidence>
<evidence type="ECO:0000313" key="3">
    <source>
        <dbReference type="EMBL" id="EFG96058.1"/>
    </source>
</evidence>
<dbReference type="InterPro" id="IPR010982">
    <property type="entry name" value="Lambda_DNA-bd_dom_sf"/>
</dbReference>
<feature type="domain" description="HTH cro/C1-type" evidence="2">
    <location>
        <begin position="31"/>
        <end position="86"/>
    </location>
</feature>
<dbReference type="PANTHER" id="PTHR46797:SF19">
    <property type="entry name" value="BLL2473 PROTEIN"/>
    <property type="match status" value="1"/>
</dbReference>
<dbReference type="InterPro" id="IPR013096">
    <property type="entry name" value="Cupin_2"/>
</dbReference>
<evidence type="ECO:0000256" key="1">
    <source>
        <dbReference type="ARBA" id="ARBA00023125"/>
    </source>
</evidence>
<keyword evidence="1 3" id="KW-0238">DNA-binding</keyword>